<dbReference type="AlphaFoldDB" id="A0AAN7UCG8"/>
<keyword evidence="2" id="KW-1185">Reference proteome</keyword>
<dbReference type="EMBL" id="JAWHQM010000002">
    <property type="protein sequence ID" value="KAK5625758.1"/>
    <property type="molecule type" value="Genomic_DNA"/>
</dbReference>
<dbReference type="Proteomes" id="UP001305414">
    <property type="component" value="Unassembled WGS sequence"/>
</dbReference>
<evidence type="ECO:0000313" key="2">
    <source>
        <dbReference type="Proteomes" id="UP001305414"/>
    </source>
</evidence>
<proteinExistence type="predicted"/>
<organism evidence="1 2">
    <name type="scientific">Xylaria bambusicola</name>
    <dbReference type="NCBI Taxonomy" id="326684"/>
    <lineage>
        <taxon>Eukaryota</taxon>
        <taxon>Fungi</taxon>
        <taxon>Dikarya</taxon>
        <taxon>Ascomycota</taxon>
        <taxon>Pezizomycotina</taxon>
        <taxon>Sordariomycetes</taxon>
        <taxon>Xylariomycetidae</taxon>
        <taxon>Xylariales</taxon>
        <taxon>Xylariaceae</taxon>
        <taxon>Xylaria</taxon>
    </lineage>
</organism>
<protein>
    <submittedName>
        <fullName evidence="1">Uncharacterized protein</fullName>
    </submittedName>
</protein>
<name>A0AAN7UCG8_9PEZI</name>
<sequence>MADIPDDHHMVFKIGYAFFGVEVHANAQQHMYQRYTMAEGGKEAGKVHSEYEKTVKHNSKQGFNQKCDIILDIAGSFGGWQQANDYAIRNA</sequence>
<comment type="caution">
    <text evidence="1">The sequence shown here is derived from an EMBL/GenBank/DDBJ whole genome shotgun (WGS) entry which is preliminary data.</text>
</comment>
<reference evidence="1 2" key="1">
    <citation type="submission" date="2023-10" db="EMBL/GenBank/DDBJ databases">
        <title>Draft genome sequence of Xylaria bambusicola isolate GMP-LS, the root and basal stem rot pathogen of sugarcane in Indonesia.</title>
        <authorList>
            <person name="Selvaraj P."/>
            <person name="Muralishankar V."/>
            <person name="Muruganantham S."/>
            <person name="Sp S."/>
            <person name="Haryani S."/>
            <person name="Lau K.J.X."/>
            <person name="Naqvi N.I."/>
        </authorList>
    </citation>
    <scope>NUCLEOTIDE SEQUENCE [LARGE SCALE GENOMIC DNA]</scope>
    <source>
        <strain evidence="1">GMP-LS</strain>
    </source>
</reference>
<evidence type="ECO:0000313" key="1">
    <source>
        <dbReference type="EMBL" id="KAK5625758.1"/>
    </source>
</evidence>
<gene>
    <name evidence="1" type="ORF">RRF57_001474</name>
</gene>
<accession>A0AAN7UCG8</accession>